<name>A0AAW2L6P5_9LAMI</name>
<dbReference type="EMBL" id="JACGWK010000015">
    <property type="protein sequence ID" value="KAL0314247.1"/>
    <property type="molecule type" value="Genomic_DNA"/>
</dbReference>
<reference evidence="1" key="2">
    <citation type="journal article" date="2024" name="Plant">
        <title>Genomic evolution and insights into agronomic trait innovations of Sesamum species.</title>
        <authorList>
            <person name="Miao H."/>
            <person name="Wang L."/>
            <person name="Qu L."/>
            <person name="Liu H."/>
            <person name="Sun Y."/>
            <person name="Le M."/>
            <person name="Wang Q."/>
            <person name="Wei S."/>
            <person name="Zheng Y."/>
            <person name="Lin W."/>
            <person name="Duan Y."/>
            <person name="Cao H."/>
            <person name="Xiong S."/>
            <person name="Wang X."/>
            <person name="Wei L."/>
            <person name="Li C."/>
            <person name="Ma Q."/>
            <person name="Ju M."/>
            <person name="Zhao R."/>
            <person name="Li G."/>
            <person name="Mu C."/>
            <person name="Tian Q."/>
            <person name="Mei H."/>
            <person name="Zhang T."/>
            <person name="Gao T."/>
            <person name="Zhang H."/>
        </authorList>
    </citation>
    <scope>NUCLEOTIDE SEQUENCE</scope>
    <source>
        <strain evidence="1">G01</strain>
    </source>
</reference>
<sequence>MFALSKARWCPEACAEKGYGSEMTGSRWEFHLFCCQWMPEVYLENTRTMEPIMNMDELKDTEGS</sequence>
<proteinExistence type="predicted"/>
<protein>
    <submittedName>
        <fullName evidence="1">Uncharacterized protein</fullName>
    </submittedName>
</protein>
<organism evidence="1">
    <name type="scientific">Sesamum angustifolium</name>
    <dbReference type="NCBI Taxonomy" id="2727405"/>
    <lineage>
        <taxon>Eukaryota</taxon>
        <taxon>Viridiplantae</taxon>
        <taxon>Streptophyta</taxon>
        <taxon>Embryophyta</taxon>
        <taxon>Tracheophyta</taxon>
        <taxon>Spermatophyta</taxon>
        <taxon>Magnoliopsida</taxon>
        <taxon>eudicotyledons</taxon>
        <taxon>Gunneridae</taxon>
        <taxon>Pentapetalae</taxon>
        <taxon>asterids</taxon>
        <taxon>lamiids</taxon>
        <taxon>Lamiales</taxon>
        <taxon>Pedaliaceae</taxon>
        <taxon>Sesamum</taxon>
    </lineage>
</organism>
<dbReference type="AlphaFoldDB" id="A0AAW2L6P5"/>
<gene>
    <name evidence="1" type="ORF">Sangu_2269100</name>
</gene>
<evidence type="ECO:0000313" key="1">
    <source>
        <dbReference type="EMBL" id="KAL0314247.1"/>
    </source>
</evidence>
<accession>A0AAW2L6P5</accession>
<comment type="caution">
    <text evidence="1">The sequence shown here is derived from an EMBL/GenBank/DDBJ whole genome shotgun (WGS) entry which is preliminary data.</text>
</comment>
<reference evidence="1" key="1">
    <citation type="submission" date="2020-06" db="EMBL/GenBank/DDBJ databases">
        <authorList>
            <person name="Li T."/>
            <person name="Hu X."/>
            <person name="Zhang T."/>
            <person name="Song X."/>
            <person name="Zhang H."/>
            <person name="Dai N."/>
            <person name="Sheng W."/>
            <person name="Hou X."/>
            <person name="Wei L."/>
        </authorList>
    </citation>
    <scope>NUCLEOTIDE SEQUENCE</scope>
    <source>
        <strain evidence="1">G01</strain>
        <tissue evidence="1">Leaf</tissue>
    </source>
</reference>